<organism evidence="1 2">
    <name type="scientific">Streptomyces zinciresistens K42</name>
    <dbReference type="NCBI Taxonomy" id="700597"/>
    <lineage>
        <taxon>Bacteria</taxon>
        <taxon>Bacillati</taxon>
        <taxon>Actinomycetota</taxon>
        <taxon>Actinomycetes</taxon>
        <taxon>Kitasatosporales</taxon>
        <taxon>Streptomycetaceae</taxon>
        <taxon>Streptomyces</taxon>
    </lineage>
</organism>
<protein>
    <submittedName>
        <fullName evidence="1">Uncharacterized protein</fullName>
    </submittedName>
</protein>
<gene>
    <name evidence="1" type="ORF">SZN_10148</name>
</gene>
<name>G2G959_9ACTN</name>
<proteinExistence type="predicted"/>
<evidence type="ECO:0000313" key="2">
    <source>
        <dbReference type="Proteomes" id="UP000004217"/>
    </source>
</evidence>
<sequence>MGPDRRRTARRGQALVTAALLAWAALAPGTALAAGSAPSP</sequence>
<evidence type="ECO:0000313" key="1">
    <source>
        <dbReference type="EMBL" id="EGX60008.1"/>
    </source>
</evidence>
<reference evidence="1 2" key="1">
    <citation type="submission" date="2011-08" db="EMBL/GenBank/DDBJ databases">
        <authorList>
            <person name="Lin Y."/>
            <person name="Hao X."/>
            <person name="Johnstone L."/>
            <person name="Miller S.J."/>
            <person name="Wei G."/>
            <person name="Rensing C."/>
        </authorList>
    </citation>
    <scope>NUCLEOTIDE SEQUENCE [LARGE SCALE GENOMIC DNA]</scope>
    <source>
        <strain evidence="1 2">K42</strain>
    </source>
</reference>
<keyword evidence="2" id="KW-1185">Reference proteome</keyword>
<dbReference type="EMBL" id="AGBF01000021">
    <property type="protein sequence ID" value="EGX60008.1"/>
    <property type="molecule type" value="Genomic_DNA"/>
</dbReference>
<comment type="caution">
    <text evidence="1">The sequence shown here is derived from an EMBL/GenBank/DDBJ whole genome shotgun (WGS) entry which is preliminary data.</text>
</comment>
<dbReference type="AlphaFoldDB" id="G2G959"/>
<dbReference type="Proteomes" id="UP000004217">
    <property type="component" value="Unassembled WGS sequence"/>
</dbReference>
<accession>G2G959</accession>
<feature type="non-terminal residue" evidence="1">
    <location>
        <position position="40"/>
    </location>
</feature>